<dbReference type="RefSeq" id="WP_259101751.1">
    <property type="nucleotide sequence ID" value="NZ_CP130454.1"/>
</dbReference>
<proteinExistence type="predicted"/>
<dbReference type="EMBL" id="JANUCP010000008">
    <property type="protein sequence ID" value="MCS3921032.1"/>
    <property type="molecule type" value="Genomic_DNA"/>
</dbReference>
<organism evidence="1 2">
    <name type="scientific">Candidatus Fervidibacter sacchari</name>
    <dbReference type="NCBI Taxonomy" id="1448929"/>
    <lineage>
        <taxon>Bacteria</taxon>
        <taxon>Candidatus Fervidibacterota</taxon>
        <taxon>Candidatus Fervidibacter</taxon>
    </lineage>
</organism>
<sequence>MVRLLLFPLSLILQGAIVETLSFAIPEDAIAHPLRHIRLYAYRREFWLQFAQWALTALERAEGLK</sequence>
<name>A0ABT2ESX3_9BACT</name>
<comment type="caution">
    <text evidence="1">The sequence shown here is derived from an EMBL/GenBank/DDBJ whole genome shotgun (WGS) entry which is preliminary data.</text>
</comment>
<evidence type="ECO:0000313" key="1">
    <source>
        <dbReference type="EMBL" id="MCS3921032.1"/>
    </source>
</evidence>
<reference evidence="1 2" key="1">
    <citation type="submission" date="2022-08" db="EMBL/GenBank/DDBJ databases">
        <title>Bacterial and archaeal communities from various locations to study Microbial Dark Matter (Phase II).</title>
        <authorList>
            <person name="Stepanauskas R."/>
        </authorList>
    </citation>
    <scope>NUCLEOTIDE SEQUENCE [LARGE SCALE GENOMIC DNA]</scope>
    <source>
        <strain evidence="1 2">PD1</strain>
    </source>
</reference>
<gene>
    <name evidence="1" type="ORF">M2350_003473</name>
</gene>
<evidence type="ECO:0000313" key="2">
    <source>
        <dbReference type="Proteomes" id="UP001204798"/>
    </source>
</evidence>
<keyword evidence="2" id="KW-1185">Reference proteome</keyword>
<accession>A0ABT2ESX3</accession>
<protein>
    <submittedName>
        <fullName evidence="1">CMP-2-keto-3-deoxyoctulosonic acid synthetase</fullName>
    </submittedName>
</protein>
<dbReference type="Proteomes" id="UP001204798">
    <property type="component" value="Unassembled WGS sequence"/>
</dbReference>